<keyword evidence="6" id="KW-1185">Reference proteome</keyword>
<evidence type="ECO:0000256" key="2">
    <source>
        <dbReference type="ARBA" id="ARBA00022679"/>
    </source>
</evidence>
<reference evidence="5 6" key="1">
    <citation type="submission" date="2021-07" db="EMBL/GenBank/DDBJ databases">
        <title>A novel Jannaschia species isolated from marine dinoflagellate Ceratoperidinium margalefii.</title>
        <authorList>
            <person name="Jiang Y."/>
            <person name="Li Z."/>
        </authorList>
    </citation>
    <scope>NUCLEOTIDE SEQUENCE [LARGE SCALE GENOMIC DNA]</scope>
    <source>
        <strain evidence="5 6">J12C1-MA-4</strain>
    </source>
</reference>
<name>A0A8F6YB55_9RHOB</name>
<evidence type="ECO:0000256" key="1">
    <source>
        <dbReference type="ARBA" id="ARBA00022603"/>
    </source>
</evidence>
<dbReference type="PANTHER" id="PTHR43464">
    <property type="entry name" value="METHYLTRANSFERASE"/>
    <property type="match status" value="1"/>
</dbReference>
<evidence type="ECO:0000259" key="4">
    <source>
        <dbReference type="Pfam" id="PF13649"/>
    </source>
</evidence>
<dbReference type="PANTHER" id="PTHR43464:SF19">
    <property type="entry name" value="UBIQUINONE BIOSYNTHESIS O-METHYLTRANSFERASE, MITOCHONDRIAL"/>
    <property type="match status" value="1"/>
</dbReference>
<organism evidence="5 6">
    <name type="scientific">Gymnodinialimonas ceratoperidinii</name>
    <dbReference type="NCBI Taxonomy" id="2856823"/>
    <lineage>
        <taxon>Bacteria</taxon>
        <taxon>Pseudomonadati</taxon>
        <taxon>Pseudomonadota</taxon>
        <taxon>Alphaproteobacteria</taxon>
        <taxon>Rhodobacterales</taxon>
        <taxon>Paracoccaceae</taxon>
        <taxon>Gymnodinialimonas</taxon>
    </lineage>
</organism>
<gene>
    <name evidence="5" type="ORF">KYE46_00235</name>
</gene>
<evidence type="ECO:0000256" key="3">
    <source>
        <dbReference type="ARBA" id="ARBA00022691"/>
    </source>
</evidence>
<dbReference type="InterPro" id="IPR041698">
    <property type="entry name" value="Methyltransf_25"/>
</dbReference>
<dbReference type="KEGG" id="gce:KYE46_00235"/>
<dbReference type="GO" id="GO:0032259">
    <property type="term" value="P:methylation"/>
    <property type="evidence" value="ECO:0007669"/>
    <property type="project" value="UniProtKB-KW"/>
</dbReference>
<feature type="domain" description="Methyltransferase" evidence="4">
    <location>
        <begin position="43"/>
        <end position="130"/>
    </location>
</feature>
<accession>A0A8F6YB55</accession>
<dbReference type="Proteomes" id="UP000825009">
    <property type="component" value="Chromosome"/>
</dbReference>
<keyword evidence="1 5" id="KW-0489">Methyltransferase</keyword>
<sequence>MSDDKTISVYETRAESYAGMGITPTQAEALEVFTAALPAAADILDLGCGPGLHARAMMELGHRVDGIDATPAFVDAAVSRGVSAQLGTFDDITAHDAYDGIWASFSLLHAPRAEVPRHLRALAHALRPGGVLFLGMKTGEGEARDGLGRHYSYFTAEELIAMLTGLGLTLTHRVDGAEPGLAGTHDPFTLLHAKAPDDA</sequence>
<dbReference type="AlphaFoldDB" id="A0A8F6YB55"/>
<protein>
    <submittedName>
        <fullName evidence="5">Class I SAM-dependent methyltransferase</fullName>
    </submittedName>
</protein>
<evidence type="ECO:0000313" key="5">
    <source>
        <dbReference type="EMBL" id="QXT39726.1"/>
    </source>
</evidence>
<dbReference type="Pfam" id="PF13649">
    <property type="entry name" value="Methyltransf_25"/>
    <property type="match status" value="1"/>
</dbReference>
<keyword evidence="2" id="KW-0808">Transferase</keyword>
<dbReference type="RefSeq" id="WP_219002583.1">
    <property type="nucleotide sequence ID" value="NZ_CP079194.1"/>
</dbReference>
<proteinExistence type="predicted"/>
<keyword evidence="3" id="KW-0949">S-adenosyl-L-methionine</keyword>
<evidence type="ECO:0000313" key="6">
    <source>
        <dbReference type="Proteomes" id="UP000825009"/>
    </source>
</evidence>
<dbReference type="CDD" id="cd02440">
    <property type="entry name" value="AdoMet_MTases"/>
    <property type="match status" value="1"/>
</dbReference>
<dbReference type="EMBL" id="CP079194">
    <property type="protein sequence ID" value="QXT39726.1"/>
    <property type="molecule type" value="Genomic_DNA"/>
</dbReference>
<dbReference type="GO" id="GO:0008168">
    <property type="term" value="F:methyltransferase activity"/>
    <property type="evidence" value="ECO:0007669"/>
    <property type="project" value="UniProtKB-KW"/>
</dbReference>